<keyword evidence="3" id="KW-1185">Reference proteome</keyword>
<dbReference type="AlphaFoldDB" id="E6SQZ3"/>
<dbReference type="InterPro" id="IPR042267">
    <property type="entry name" value="VTC_sf"/>
</dbReference>
<dbReference type="RefSeq" id="WP_013548649.1">
    <property type="nucleotide sequence ID" value="NC_014933.1"/>
</dbReference>
<evidence type="ECO:0000313" key="2">
    <source>
        <dbReference type="EMBL" id="ADV45062.1"/>
    </source>
</evidence>
<reference key="1">
    <citation type="submission" date="2010-11" db="EMBL/GenBank/DDBJ databases">
        <title>The complete genome of Bacteroides helcogenes P 36-108.</title>
        <authorList>
            <consortium name="US DOE Joint Genome Institute (JGI-PGF)"/>
            <person name="Lucas S."/>
            <person name="Copeland A."/>
            <person name="Lapidus A."/>
            <person name="Bruce D."/>
            <person name="Goodwin L."/>
            <person name="Pitluck S."/>
            <person name="Kyrpides N."/>
            <person name="Mavromatis K."/>
            <person name="Ivanova N."/>
            <person name="Zeytun A."/>
            <person name="Brettin T."/>
            <person name="Detter J.C."/>
            <person name="Tapia R."/>
            <person name="Han C."/>
            <person name="Land M."/>
            <person name="Hauser L."/>
            <person name="Markowitz V."/>
            <person name="Cheng J.-F."/>
            <person name="Hugenholtz P."/>
            <person name="Woyke T."/>
            <person name="Wu D."/>
            <person name="Gronow S."/>
            <person name="Wellnitz S."/>
            <person name="Brambilla E."/>
            <person name="Klenk H.-P."/>
            <person name="Eisen J.A."/>
        </authorList>
    </citation>
    <scope>NUCLEOTIDE SEQUENCE</scope>
    <source>
        <strain>P 36-108</strain>
    </source>
</reference>
<dbReference type="Gene3D" id="3.20.100.30">
    <property type="entry name" value="VTC, catalytic tunnel domain"/>
    <property type="match status" value="1"/>
</dbReference>
<accession>E6SQZ3</accession>
<dbReference type="PATRIC" id="fig|693979.3.peg.3286"/>
<reference evidence="2 3" key="2">
    <citation type="journal article" date="2011" name="Stand. Genomic Sci.">
        <title>Complete genome sequence of Bacteroides helcogenes type strain (P 36-108).</title>
        <authorList>
            <person name="Pati A."/>
            <person name="Gronow S."/>
            <person name="Zeytun A."/>
            <person name="Lapidus A."/>
            <person name="Nolan M."/>
            <person name="Hammon N."/>
            <person name="Deshpande S."/>
            <person name="Cheng J.F."/>
            <person name="Tapia R."/>
            <person name="Han C."/>
            <person name="Goodwin L."/>
            <person name="Pitluck S."/>
            <person name="Liolios K."/>
            <person name="Pagani I."/>
            <person name="Ivanova N."/>
            <person name="Mavromatis K."/>
            <person name="Chen A."/>
            <person name="Palaniappan K."/>
            <person name="Land M."/>
            <person name="Hauser L."/>
            <person name="Chang Y.J."/>
            <person name="Jeffries C.D."/>
            <person name="Detter J.C."/>
            <person name="Brambilla E."/>
            <person name="Rohde M."/>
            <person name="Goker M."/>
            <person name="Woyke T."/>
            <person name="Bristow J."/>
            <person name="Eisen J.A."/>
            <person name="Markowitz V."/>
            <person name="Hugenholtz P."/>
            <person name="Kyrpides N.C."/>
            <person name="Klenk H.P."/>
            <person name="Lucas S."/>
        </authorList>
    </citation>
    <scope>NUCLEOTIDE SEQUENCE [LARGE SCALE GENOMIC DNA]</scope>
    <source>
        <strain evidence="3">ATCC 35417 / DSM 20613 / JCM 6297 / CCUG 15421 / P 36-108</strain>
    </source>
</reference>
<dbReference type="EMBL" id="CP002352">
    <property type="protein sequence ID" value="ADV45062.1"/>
    <property type="molecule type" value="Genomic_DNA"/>
</dbReference>
<evidence type="ECO:0000313" key="3">
    <source>
        <dbReference type="Proteomes" id="UP000008630"/>
    </source>
</evidence>
<dbReference type="OrthoDB" id="148766at2"/>
<proteinExistence type="predicted"/>
<dbReference type="Pfam" id="PF09359">
    <property type="entry name" value="VTC"/>
    <property type="match status" value="1"/>
</dbReference>
<sequence>MLINFDKEQLLAAFTPISLEEMSGIRLMNRLDTKYVMTLDVLDAFLLLAARDYRVQQVEGERDIAYRTVYLDTANRGMYLEHLHGHAVREKIRVRTYVSSGLAFLEVKNKNNKGRTDKKRIAVTSADTLAADGGDDFLRRYACYTLAQLTPQLENRFRRITLVNRACTERLTIDCDIRFRCLTNGAEAALGNLAVVELKRDGRSFSPARELLRSLRVRPSNFSKYCMGCVLTDTGLRQNRFKPRLRKLERLGGK</sequence>
<dbReference type="Proteomes" id="UP000008630">
    <property type="component" value="Chromosome"/>
</dbReference>
<organism evidence="2 3">
    <name type="scientific">Bacteroides helcogenes (strain ATCC 35417 / DSM 20613 / JCM 6297 / CCUG 15421 / P 36-108)</name>
    <dbReference type="NCBI Taxonomy" id="693979"/>
    <lineage>
        <taxon>Bacteria</taxon>
        <taxon>Pseudomonadati</taxon>
        <taxon>Bacteroidota</taxon>
        <taxon>Bacteroidia</taxon>
        <taxon>Bacteroidales</taxon>
        <taxon>Bacteroidaceae</taxon>
        <taxon>Bacteroides</taxon>
    </lineage>
</organism>
<dbReference type="GO" id="GO:0006799">
    <property type="term" value="P:polyphosphate biosynthetic process"/>
    <property type="evidence" value="ECO:0007669"/>
    <property type="project" value="UniProtKB-ARBA"/>
</dbReference>
<dbReference type="HOGENOM" id="CLU_068202_1_0_10"/>
<dbReference type="STRING" id="693979.Bache_3137"/>
<name>E6SQZ3_BACT6</name>
<dbReference type="eggNOG" id="COG3025">
    <property type="taxonomic scope" value="Bacteria"/>
</dbReference>
<evidence type="ECO:0000259" key="1">
    <source>
        <dbReference type="Pfam" id="PF09359"/>
    </source>
</evidence>
<protein>
    <submittedName>
        <fullName evidence="2">VTC domain protein</fullName>
    </submittedName>
</protein>
<feature type="domain" description="VTC" evidence="1">
    <location>
        <begin position="29"/>
        <end position="229"/>
    </location>
</feature>
<gene>
    <name evidence="2" type="ordered locus">Bache_3137</name>
</gene>
<dbReference type="CDD" id="cd07750">
    <property type="entry name" value="PolyPPase_VTC_like"/>
    <property type="match status" value="1"/>
</dbReference>
<dbReference type="InterPro" id="IPR018966">
    <property type="entry name" value="VTC_domain"/>
</dbReference>
<dbReference type="KEGG" id="bhl:Bache_3137"/>